<geneLocation type="chloroplast" evidence="8"/>
<evidence type="ECO:0000256" key="2">
    <source>
        <dbReference type="ARBA" id="ARBA00005025"/>
    </source>
</evidence>
<evidence type="ECO:0000256" key="3">
    <source>
        <dbReference type="ARBA" id="ARBA00006341"/>
    </source>
</evidence>
<comment type="similarity">
    <text evidence="3 6">Belongs to the acetolactate synthase small subunit family.</text>
</comment>
<dbReference type="FunFam" id="3.30.70.1150:FF:000001">
    <property type="entry name" value="Acetolactate synthase small subunit"/>
    <property type="match status" value="1"/>
</dbReference>
<sequence length="197" mass="22540">MQIDYEYECTISILIENQPSILPRIVGLLTRRGFKVDSLAIGSTEYTNTSRIILILPGNLRVVDQVTRQLYKLLPVIKIQNLTHIPAVRRELLLIKIVSTLTDRSKILEIVTFFRAKILDFAENILTIEVTGDSEKILALEQLINKFGILELVRTGKIALSRESITNAQVFTKQKNINRKKILNSYISEVETKLYLK</sequence>
<dbReference type="UniPathway" id="UPA00049">
    <property type="reaction ID" value="UER00059"/>
</dbReference>
<dbReference type="GO" id="GO:0009099">
    <property type="term" value="P:L-valine biosynthetic process"/>
    <property type="evidence" value="ECO:0007669"/>
    <property type="project" value="UniProtKB-UniRule"/>
</dbReference>
<dbReference type="Pfam" id="PF22629">
    <property type="entry name" value="ACT_AHAS_ss"/>
    <property type="match status" value="1"/>
</dbReference>
<evidence type="ECO:0000259" key="7">
    <source>
        <dbReference type="PROSITE" id="PS51671"/>
    </source>
</evidence>
<keyword evidence="6" id="KW-0808">Transferase</keyword>
<dbReference type="InterPro" id="IPR004789">
    <property type="entry name" value="Acetalactate_synth_ssu"/>
</dbReference>
<dbReference type="CDD" id="cd04878">
    <property type="entry name" value="ACT_AHAS"/>
    <property type="match status" value="1"/>
</dbReference>
<dbReference type="Gene3D" id="3.30.70.260">
    <property type="match status" value="1"/>
</dbReference>
<dbReference type="NCBIfam" id="NF008864">
    <property type="entry name" value="PRK11895.1"/>
    <property type="match status" value="1"/>
</dbReference>
<accession>A0A023HBN0</accession>
<reference evidence="8" key="1">
    <citation type="journal article" date="2014" name="Genome Biol. Evol.">
        <title>Serial gene losses and foreign DNA underlie size and sequence variation in the plastid genomes of diatoms.</title>
        <authorList>
            <person name="Ruck E.C."/>
            <person name="Nakov T."/>
            <person name="Jansen R.K."/>
            <person name="Theriot E.C."/>
            <person name="Alverson A.J."/>
        </authorList>
    </citation>
    <scope>NUCLEOTIDE SEQUENCE</scope>
    <source>
        <strain evidence="8">Ccmp310</strain>
    </source>
</reference>
<evidence type="ECO:0000256" key="1">
    <source>
        <dbReference type="ARBA" id="ARBA00004974"/>
    </source>
</evidence>
<comment type="pathway">
    <text evidence="1 6">Amino-acid biosynthesis; L-isoleucine biosynthesis; L-isoleucine from 2-oxobutanoate: step 1/4.</text>
</comment>
<dbReference type="UniPathway" id="UPA00047">
    <property type="reaction ID" value="UER00055"/>
</dbReference>
<dbReference type="InterPro" id="IPR045865">
    <property type="entry name" value="ACT-like_dom_sf"/>
</dbReference>
<evidence type="ECO:0000256" key="4">
    <source>
        <dbReference type="ARBA" id="ARBA00022605"/>
    </source>
</evidence>
<comment type="function">
    <text evidence="6">Catalyzes the conversion of 2 pyruvate molecules into acetolactate in the first common step of the biosynthetic pathway of the branched-amino acids such as leucine, isoleucine, and valine.</text>
</comment>
<keyword evidence="4 6" id="KW-0028">Amino-acid biosynthesis</keyword>
<dbReference type="EMBL" id="KC509521">
    <property type="protein sequence ID" value="AGH28523.1"/>
    <property type="molecule type" value="Genomic_DNA"/>
</dbReference>
<dbReference type="GO" id="GO:1990610">
    <property type="term" value="F:acetolactate synthase regulator activity"/>
    <property type="evidence" value="ECO:0007669"/>
    <property type="project" value="UniProtKB-UniRule"/>
</dbReference>
<dbReference type="Gene3D" id="3.30.70.1150">
    <property type="entry name" value="ACT-like. Chain A, domain 2"/>
    <property type="match status" value="1"/>
</dbReference>
<keyword evidence="8" id="KW-0150">Chloroplast</keyword>
<dbReference type="NCBIfam" id="TIGR00119">
    <property type="entry name" value="acolac_sm"/>
    <property type="match status" value="1"/>
</dbReference>
<dbReference type="PANTHER" id="PTHR30239">
    <property type="entry name" value="ACETOLACTATE SYNTHASE SMALL SUBUNIT"/>
    <property type="match status" value="1"/>
</dbReference>
<dbReference type="PROSITE" id="PS51671">
    <property type="entry name" value="ACT"/>
    <property type="match status" value="1"/>
</dbReference>
<dbReference type="GeneID" id="19739927"/>
<dbReference type="GO" id="GO:0005829">
    <property type="term" value="C:cytosol"/>
    <property type="evidence" value="ECO:0007669"/>
    <property type="project" value="TreeGrafter"/>
</dbReference>
<dbReference type="EC" id="2.2.1.6" evidence="6"/>
<dbReference type="Pfam" id="PF10369">
    <property type="entry name" value="ALS_ss_C"/>
    <property type="match status" value="1"/>
</dbReference>
<dbReference type="InterPro" id="IPR027271">
    <property type="entry name" value="Acetolactate_synth/TF_NikR_C"/>
</dbReference>
<dbReference type="GO" id="GO:0003984">
    <property type="term" value="F:acetolactate synthase activity"/>
    <property type="evidence" value="ECO:0007669"/>
    <property type="project" value="UniProtKB-UniRule"/>
</dbReference>
<organism evidence="8">
    <name type="scientific">Coscinodiscus radiatus</name>
    <dbReference type="NCBI Taxonomy" id="33642"/>
    <lineage>
        <taxon>Eukaryota</taxon>
        <taxon>Sar</taxon>
        <taxon>Stramenopiles</taxon>
        <taxon>Ochrophyta</taxon>
        <taxon>Bacillariophyta</taxon>
        <taxon>Coscinodiscophyceae</taxon>
        <taxon>Coscinodiscophycidae</taxon>
        <taxon>Coscinodiscales</taxon>
        <taxon>Coscinodiscaceae</taxon>
        <taxon>Coscinodiscus</taxon>
    </lineage>
</organism>
<comment type="pathway">
    <text evidence="2 6">Amino-acid biosynthesis; L-valine biosynthesis; L-valine from pyruvate: step 1/4.</text>
</comment>
<keyword evidence="8" id="KW-0934">Plastid</keyword>
<name>A0A023HBN0_9STRA</name>
<feature type="domain" description="ACT" evidence="7">
    <location>
        <begin position="10"/>
        <end position="84"/>
    </location>
</feature>
<dbReference type="GO" id="GO:0009097">
    <property type="term" value="P:isoleucine biosynthetic process"/>
    <property type="evidence" value="ECO:0007669"/>
    <property type="project" value="UniProtKB-UniRule"/>
</dbReference>
<evidence type="ECO:0000256" key="5">
    <source>
        <dbReference type="ARBA" id="ARBA00023304"/>
    </source>
</evidence>
<comment type="catalytic activity">
    <reaction evidence="6">
        <text>2 pyruvate + H(+) = (2S)-2-acetolactate + CO2</text>
        <dbReference type="Rhea" id="RHEA:25249"/>
        <dbReference type="ChEBI" id="CHEBI:15361"/>
        <dbReference type="ChEBI" id="CHEBI:15378"/>
        <dbReference type="ChEBI" id="CHEBI:16526"/>
        <dbReference type="ChEBI" id="CHEBI:58476"/>
        <dbReference type="EC" id="2.2.1.6"/>
    </reaction>
</comment>
<dbReference type="InterPro" id="IPR054480">
    <property type="entry name" value="AHAS_small-like_ACT"/>
</dbReference>
<dbReference type="InterPro" id="IPR039557">
    <property type="entry name" value="AHAS_ACT"/>
</dbReference>
<dbReference type="RefSeq" id="YP_009028979.1">
    <property type="nucleotide sequence ID" value="NC_024081.1"/>
</dbReference>
<dbReference type="InterPro" id="IPR002912">
    <property type="entry name" value="ACT_dom"/>
</dbReference>
<comment type="subunit">
    <text evidence="6">Dimer of large and small chains.</text>
</comment>
<dbReference type="InterPro" id="IPR019455">
    <property type="entry name" value="Acetolactate_synth_ssu_C"/>
</dbReference>
<gene>
    <name evidence="8" type="primary">ilvH</name>
</gene>
<evidence type="ECO:0000256" key="6">
    <source>
        <dbReference type="RuleBase" id="RU368092"/>
    </source>
</evidence>
<protein>
    <recommendedName>
        <fullName evidence="6">Acetolactate synthase small subunit</fullName>
        <shortName evidence="6">AHAS</shortName>
        <shortName evidence="6">ALS</shortName>
        <ecNumber evidence="6">2.2.1.6</ecNumber>
    </recommendedName>
    <alternativeName>
        <fullName evidence="6">Acetohydroxy-acid synthase small subunit</fullName>
    </alternativeName>
</protein>
<dbReference type="AlphaFoldDB" id="A0A023HBN0"/>
<evidence type="ECO:0000313" key="8">
    <source>
        <dbReference type="EMBL" id="AGH28523.1"/>
    </source>
</evidence>
<dbReference type="SUPFAM" id="SSF55021">
    <property type="entry name" value="ACT-like"/>
    <property type="match status" value="2"/>
</dbReference>
<proteinExistence type="inferred from homology"/>
<keyword evidence="5 6" id="KW-0100">Branched-chain amino acid biosynthesis</keyword>
<dbReference type="PANTHER" id="PTHR30239:SF0">
    <property type="entry name" value="ACETOLACTATE SYNTHASE SMALL SUBUNIT 1, CHLOROPLASTIC"/>
    <property type="match status" value="1"/>
</dbReference>